<dbReference type="SUPFAM" id="SSF54427">
    <property type="entry name" value="NTF2-like"/>
    <property type="match status" value="1"/>
</dbReference>
<evidence type="ECO:0000256" key="1">
    <source>
        <dbReference type="SAM" id="MobiDB-lite"/>
    </source>
</evidence>
<evidence type="ECO:0000256" key="2">
    <source>
        <dbReference type="SAM" id="SignalP"/>
    </source>
</evidence>
<proteinExistence type="predicted"/>
<organism evidence="3">
    <name type="scientific">uncultured Thermomicrobiales bacterium</name>
    <dbReference type="NCBI Taxonomy" id="1645740"/>
    <lineage>
        <taxon>Bacteria</taxon>
        <taxon>Pseudomonadati</taxon>
        <taxon>Thermomicrobiota</taxon>
        <taxon>Thermomicrobia</taxon>
        <taxon>Thermomicrobiales</taxon>
        <taxon>environmental samples</taxon>
    </lineage>
</organism>
<dbReference type="EMBL" id="CADCWL010000044">
    <property type="protein sequence ID" value="CAA9554196.1"/>
    <property type="molecule type" value="Genomic_DNA"/>
</dbReference>
<sequence length="211" mass="20889">MRRPIAPLTALLALALVGPPLAGAQAATPAASPIAADACTVAPRSADELIAIWSAPAATPPPGSAAATSTPAPAGEPADAATVAGITATARELVARANAGDFARLLALYTDALAAGFGPPPDQAEAEVRAALAQPPVPVPPEARQTLQGVSDVRVLPDGRVAASLAVGDPTTPAPPDTFLVFARVGDRWLVAEFRGQAPDEPASAAGTPSP</sequence>
<name>A0A6J4ULI7_9BACT</name>
<keyword evidence="2" id="KW-0732">Signal</keyword>
<feature type="signal peptide" evidence="2">
    <location>
        <begin position="1"/>
        <end position="26"/>
    </location>
</feature>
<dbReference type="InterPro" id="IPR032710">
    <property type="entry name" value="NTF2-like_dom_sf"/>
</dbReference>
<dbReference type="Gene3D" id="3.10.450.50">
    <property type="match status" value="1"/>
</dbReference>
<dbReference type="AlphaFoldDB" id="A0A6J4ULI7"/>
<reference evidence="3" key="1">
    <citation type="submission" date="2020-02" db="EMBL/GenBank/DDBJ databases">
        <authorList>
            <person name="Meier V. D."/>
        </authorList>
    </citation>
    <scope>NUCLEOTIDE SEQUENCE</scope>
    <source>
        <strain evidence="3">AVDCRST_MAG19</strain>
    </source>
</reference>
<accession>A0A6J4ULI7</accession>
<evidence type="ECO:0008006" key="4">
    <source>
        <dbReference type="Google" id="ProtNLM"/>
    </source>
</evidence>
<protein>
    <recommendedName>
        <fullName evidence="4">DUF4440 domain-containing protein</fullName>
    </recommendedName>
</protein>
<feature type="chain" id="PRO_5026982240" description="DUF4440 domain-containing protein" evidence="2">
    <location>
        <begin position="27"/>
        <end position="211"/>
    </location>
</feature>
<evidence type="ECO:0000313" key="3">
    <source>
        <dbReference type="EMBL" id="CAA9554196.1"/>
    </source>
</evidence>
<gene>
    <name evidence="3" type="ORF">AVDCRST_MAG19-1079</name>
</gene>
<feature type="compositionally biased region" description="Low complexity" evidence="1">
    <location>
        <begin position="64"/>
        <end position="78"/>
    </location>
</feature>
<feature type="region of interest" description="Disordered" evidence="1">
    <location>
        <begin position="57"/>
        <end position="78"/>
    </location>
</feature>